<comment type="caution">
    <text evidence="2">The sequence shown here is derived from an EMBL/GenBank/DDBJ whole genome shotgun (WGS) entry which is preliminary data.</text>
</comment>
<gene>
    <name evidence="2" type="ORF">HPB52_011129</name>
</gene>
<dbReference type="Pfam" id="PF01546">
    <property type="entry name" value="Peptidase_M20"/>
    <property type="match status" value="1"/>
</dbReference>
<dbReference type="Proteomes" id="UP000821837">
    <property type="component" value="Chromosome 11"/>
</dbReference>
<dbReference type="InterPro" id="IPR017144">
    <property type="entry name" value="Xaa-Arg_dipeptidase"/>
</dbReference>
<evidence type="ECO:0000256" key="1">
    <source>
        <dbReference type="PIRNR" id="PIRNR037226"/>
    </source>
</evidence>
<dbReference type="InterPro" id="IPR002933">
    <property type="entry name" value="Peptidase_M20"/>
</dbReference>
<dbReference type="GO" id="GO:0016805">
    <property type="term" value="F:dipeptidase activity"/>
    <property type="evidence" value="ECO:0007669"/>
    <property type="project" value="InterPro"/>
</dbReference>
<dbReference type="CDD" id="cd05672">
    <property type="entry name" value="M20_ACY1L2-like"/>
    <property type="match status" value="1"/>
</dbReference>
<dbReference type="PIRSF" id="PIRSF037226">
    <property type="entry name" value="Amidohydrolase_ACY1L2_prd"/>
    <property type="match status" value="1"/>
</dbReference>
<dbReference type="AlphaFoldDB" id="A0A9D4QAL0"/>
<reference evidence="2" key="1">
    <citation type="journal article" date="2020" name="Cell">
        <title>Large-Scale Comparative Analyses of Tick Genomes Elucidate Their Genetic Diversity and Vector Capacities.</title>
        <authorList>
            <consortium name="Tick Genome and Microbiome Consortium (TIGMIC)"/>
            <person name="Jia N."/>
            <person name="Wang J."/>
            <person name="Shi W."/>
            <person name="Du L."/>
            <person name="Sun Y."/>
            <person name="Zhan W."/>
            <person name="Jiang J.F."/>
            <person name="Wang Q."/>
            <person name="Zhang B."/>
            <person name="Ji P."/>
            <person name="Bell-Sakyi L."/>
            <person name="Cui X.M."/>
            <person name="Yuan T.T."/>
            <person name="Jiang B.G."/>
            <person name="Yang W.F."/>
            <person name="Lam T.T."/>
            <person name="Chang Q.C."/>
            <person name="Ding S.J."/>
            <person name="Wang X.J."/>
            <person name="Zhu J.G."/>
            <person name="Ruan X.D."/>
            <person name="Zhao L."/>
            <person name="Wei J.T."/>
            <person name="Ye R.Z."/>
            <person name="Que T.C."/>
            <person name="Du C.H."/>
            <person name="Zhou Y.H."/>
            <person name="Cheng J.X."/>
            <person name="Dai P.F."/>
            <person name="Guo W.B."/>
            <person name="Han X.H."/>
            <person name="Huang E.J."/>
            <person name="Li L.F."/>
            <person name="Wei W."/>
            <person name="Gao Y.C."/>
            <person name="Liu J.Z."/>
            <person name="Shao H.Z."/>
            <person name="Wang X."/>
            <person name="Wang C.C."/>
            <person name="Yang T.C."/>
            <person name="Huo Q.B."/>
            <person name="Li W."/>
            <person name="Chen H.Y."/>
            <person name="Chen S.E."/>
            <person name="Zhou L.G."/>
            <person name="Ni X.B."/>
            <person name="Tian J.H."/>
            <person name="Sheng Y."/>
            <person name="Liu T."/>
            <person name="Pan Y.S."/>
            <person name="Xia L.Y."/>
            <person name="Li J."/>
            <person name="Zhao F."/>
            <person name="Cao W.C."/>
        </authorList>
    </citation>
    <scope>NUCLEOTIDE SEQUENCE</scope>
    <source>
        <strain evidence="2">Rsan-2018</strain>
    </source>
</reference>
<dbReference type="PANTHER" id="PTHR30575:SF0">
    <property type="entry name" value="XAA-ARG DIPEPTIDASE"/>
    <property type="match status" value="1"/>
</dbReference>
<dbReference type="InterPro" id="IPR036264">
    <property type="entry name" value="Bact_exopeptidase_dim_dom"/>
</dbReference>
<reference evidence="2" key="2">
    <citation type="submission" date="2021-09" db="EMBL/GenBank/DDBJ databases">
        <authorList>
            <person name="Jia N."/>
            <person name="Wang J."/>
            <person name="Shi W."/>
            <person name="Du L."/>
            <person name="Sun Y."/>
            <person name="Zhan W."/>
            <person name="Jiang J."/>
            <person name="Wang Q."/>
            <person name="Zhang B."/>
            <person name="Ji P."/>
            <person name="Sakyi L.B."/>
            <person name="Cui X."/>
            <person name="Yuan T."/>
            <person name="Jiang B."/>
            <person name="Yang W."/>
            <person name="Lam T.T.-Y."/>
            <person name="Chang Q."/>
            <person name="Ding S."/>
            <person name="Wang X."/>
            <person name="Zhu J."/>
            <person name="Ruan X."/>
            <person name="Zhao L."/>
            <person name="Wei J."/>
            <person name="Que T."/>
            <person name="Du C."/>
            <person name="Cheng J."/>
            <person name="Dai P."/>
            <person name="Han X."/>
            <person name="Huang E."/>
            <person name="Gao Y."/>
            <person name="Liu J."/>
            <person name="Shao H."/>
            <person name="Ye R."/>
            <person name="Li L."/>
            <person name="Wei W."/>
            <person name="Wang X."/>
            <person name="Wang C."/>
            <person name="Huo Q."/>
            <person name="Li W."/>
            <person name="Guo W."/>
            <person name="Chen H."/>
            <person name="Chen S."/>
            <person name="Zhou L."/>
            <person name="Zhou L."/>
            <person name="Ni X."/>
            <person name="Tian J."/>
            <person name="Zhou Y."/>
            <person name="Sheng Y."/>
            <person name="Liu T."/>
            <person name="Pan Y."/>
            <person name="Xia L."/>
            <person name="Li J."/>
            <person name="Zhao F."/>
            <person name="Cao W."/>
        </authorList>
    </citation>
    <scope>NUCLEOTIDE SEQUENCE</scope>
    <source>
        <strain evidence="2">Rsan-2018</strain>
        <tissue evidence="2">Larvae</tissue>
    </source>
</reference>
<dbReference type="Gene3D" id="3.40.630.10">
    <property type="entry name" value="Zn peptidases"/>
    <property type="match status" value="2"/>
</dbReference>
<dbReference type="InterPro" id="IPR052030">
    <property type="entry name" value="Peptidase_M20/M20A_hydrolases"/>
</dbReference>
<dbReference type="PANTHER" id="PTHR30575">
    <property type="entry name" value="PEPTIDASE M20"/>
    <property type="match status" value="1"/>
</dbReference>
<protein>
    <recommendedName>
        <fullName evidence="1">Peptidase M20 domain-containing protein 2</fullName>
    </recommendedName>
</protein>
<accession>A0A9D4QAL0</accession>
<dbReference type="VEuPathDB" id="VectorBase:RSAN_045496"/>
<name>A0A9D4QAL0_RHISA</name>
<sequence>MATDLKEFVHSVVEANSQDLWELSRFVWEHPELAFSEVQCHDWLTDFLERRGFTVTRRYLLDTAFRAEFDAPGGQEGPCVVLLCEYDALPDIGHACGHNLIAESSVGAALAVVEAMKKYRDIRGKVVVLGTPAEESHCGKEPLIRKGALSGVDAAIMAHPAPFDVVAIGFAATQKLIVRFKGKSAHAGVITEGGKSPNVIPEMTEMIFNVRALNSKELIELRRRVEACFRAAAEATGCSVDLERKTSYMNVVHNVAIGETYRKHARAFGVSFLDDDGKNVAPLGGATDCGNVSYRVPAIHPLFGLRADKGSANHTRGFTAIANAVDSQQPTLLVAKVLALTALDLLRDAELLDEAKREFEALKLPPEESCKPRCNELNQNSHVNKQ</sequence>
<keyword evidence="3" id="KW-1185">Reference proteome</keyword>
<evidence type="ECO:0000313" key="2">
    <source>
        <dbReference type="EMBL" id="KAH7972335.1"/>
    </source>
</evidence>
<organism evidence="2 3">
    <name type="scientific">Rhipicephalus sanguineus</name>
    <name type="common">Brown dog tick</name>
    <name type="synonym">Ixodes sanguineus</name>
    <dbReference type="NCBI Taxonomy" id="34632"/>
    <lineage>
        <taxon>Eukaryota</taxon>
        <taxon>Metazoa</taxon>
        <taxon>Ecdysozoa</taxon>
        <taxon>Arthropoda</taxon>
        <taxon>Chelicerata</taxon>
        <taxon>Arachnida</taxon>
        <taxon>Acari</taxon>
        <taxon>Parasitiformes</taxon>
        <taxon>Ixodida</taxon>
        <taxon>Ixodoidea</taxon>
        <taxon>Ixodidae</taxon>
        <taxon>Rhipicephalinae</taxon>
        <taxon>Rhipicephalus</taxon>
        <taxon>Rhipicephalus</taxon>
    </lineage>
</organism>
<comment type="similarity">
    <text evidence="1">Belongs to the peptidase M20A family.</text>
</comment>
<proteinExistence type="inferred from homology"/>
<dbReference type="EMBL" id="JABSTV010001247">
    <property type="protein sequence ID" value="KAH7972335.1"/>
    <property type="molecule type" value="Genomic_DNA"/>
</dbReference>
<dbReference type="SUPFAM" id="SSF55031">
    <property type="entry name" value="Bacterial exopeptidase dimerisation domain"/>
    <property type="match status" value="1"/>
</dbReference>
<evidence type="ECO:0000313" key="3">
    <source>
        <dbReference type="Proteomes" id="UP000821837"/>
    </source>
</evidence>
<dbReference type="SUPFAM" id="SSF53187">
    <property type="entry name" value="Zn-dependent exopeptidases"/>
    <property type="match status" value="1"/>
</dbReference>